<evidence type="ECO:0000313" key="1">
    <source>
        <dbReference type="EMBL" id="SEI08155.1"/>
    </source>
</evidence>
<sequence>MDNSAEPDPSTWRADLELRLLELVDRYVVFGVRQQDIFDAITTKVKRLREELEHDPDAADYVPARDVVDEPSNDWPAAETDRADR</sequence>
<name>A0A1H8RWW6_9HYPH</name>
<evidence type="ECO:0000313" key="4">
    <source>
        <dbReference type="Proteomes" id="UP000198939"/>
    </source>
</evidence>
<reference evidence="2 4" key="2">
    <citation type="submission" date="2016-10" db="EMBL/GenBank/DDBJ databases">
        <authorList>
            <person name="Varghese N."/>
            <person name="Submissions S."/>
        </authorList>
    </citation>
    <scope>NUCLEOTIDE SEQUENCE [LARGE SCALE GENOMIC DNA]</scope>
    <source>
        <strain evidence="2 4">CGMCC 1.7071</strain>
    </source>
</reference>
<dbReference type="OrthoDB" id="8302037at2"/>
<keyword evidence="4" id="KW-1185">Reference proteome</keyword>
<evidence type="ECO:0000313" key="2">
    <source>
        <dbReference type="EMBL" id="SEO70870.1"/>
    </source>
</evidence>
<protein>
    <submittedName>
        <fullName evidence="1">Uncharacterized protein</fullName>
    </submittedName>
</protein>
<evidence type="ECO:0000313" key="3">
    <source>
        <dbReference type="Proteomes" id="UP000183063"/>
    </source>
</evidence>
<dbReference type="EMBL" id="FNXB01000025">
    <property type="protein sequence ID" value="SEI08155.1"/>
    <property type="molecule type" value="Genomic_DNA"/>
</dbReference>
<reference evidence="3" key="3">
    <citation type="submission" date="2016-10" db="EMBL/GenBank/DDBJ databases">
        <authorList>
            <person name="Wibberg D."/>
        </authorList>
    </citation>
    <scope>NUCLEOTIDE SEQUENCE [LARGE SCALE GENOMIC DNA]</scope>
</reference>
<organism evidence="1 3">
    <name type="scientific">Rhizobium tibeticum</name>
    <dbReference type="NCBI Taxonomy" id="501024"/>
    <lineage>
        <taxon>Bacteria</taxon>
        <taxon>Pseudomonadati</taxon>
        <taxon>Pseudomonadota</taxon>
        <taxon>Alphaproteobacteria</taxon>
        <taxon>Hyphomicrobiales</taxon>
        <taxon>Rhizobiaceae</taxon>
        <taxon>Rhizobium/Agrobacterium group</taxon>
        <taxon>Rhizobium</taxon>
    </lineage>
</organism>
<dbReference type="STRING" id="501024.RTCCBAU85039_4294"/>
<accession>A0A1H8RWW6</accession>
<dbReference type="Proteomes" id="UP000198939">
    <property type="component" value="Unassembled WGS sequence"/>
</dbReference>
<dbReference type="AlphaFoldDB" id="A0A1H8RWW6"/>
<dbReference type="RefSeq" id="WP_072378424.1">
    <property type="nucleotide sequence ID" value="NZ_FNXB01000025.1"/>
</dbReference>
<dbReference type="Proteomes" id="UP000183063">
    <property type="component" value="Unassembled WGS sequence"/>
</dbReference>
<dbReference type="EMBL" id="FOCV01000022">
    <property type="protein sequence ID" value="SEO70870.1"/>
    <property type="molecule type" value="Genomic_DNA"/>
</dbReference>
<reference evidence="1" key="1">
    <citation type="submission" date="2016-10" db="EMBL/GenBank/DDBJ databases">
        <authorList>
            <person name="de Groot N.N."/>
        </authorList>
    </citation>
    <scope>NUCLEOTIDE SEQUENCE [LARGE SCALE GENOMIC DNA]</scope>
    <source>
        <strain evidence="1">CCBAU85039</strain>
    </source>
</reference>
<proteinExistence type="predicted"/>
<gene>
    <name evidence="1" type="ORF">RTCCBAU85039_4294</name>
    <name evidence="2" type="ORF">SAMN05216228_1022110</name>
</gene>